<evidence type="ECO:0000313" key="2">
    <source>
        <dbReference type="EMBL" id="WKN36454.1"/>
    </source>
</evidence>
<dbReference type="InterPro" id="IPR050982">
    <property type="entry name" value="Auxin_biosynth/cation_transpt"/>
</dbReference>
<keyword evidence="1" id="KW-0560">Oxidoreductase</keyword>
<gene>
    <name evidence="2" type="ORF">K4G66_29255</name>
</gene>
<dbReference type="SUPFAM" id="SSF51905">
    <property type="entry name" value="FAD/NAD(P)-binding domain"/>
    <property type="match status" value="1"/>
</dbReference>
<dbReference type="GO" id="GO:0050660">
    <property type="term" value="F:flavin adenine dinucleotide binding"/>
    <property type="evidence" value="ECO:0007669"/>
    <property type="project" value="TreeGrafter"/>
</dbReference>
<accession>A0AA49GME7</accession>
<dbReference type="PANTHER" id="PTHR43539:SF78">
    <property type="entry name" value="FLAVIN-CONTAINING MONOOXYGENASE"/>
    <property type="match status" value="1"/>
</dbReference>
<sequence length="409" mass="45449">MLTTAGYLRQRIVLRRSVGYTAKQRRAPDQFTVVNPQKQYSVNPMMNQILYDVIIIGGGQSALAVGYYLRKTSLNYLILDDQKQAGGSWPHYWESLRLFSPAQYSSLPGVLMPGGADYYPSRDETIEYLQRYEERYDFPIKRPVRVLEVKRQEEQYSVLTSQGEYRARTVVSATGSFREPHVPTLPGQEAYQGVLMHSSQYQQAEPFSGKQVIIVGEGNSGAQILAEVSQVAETTWVTLEEPTFLPDEITGRTLFDYGTAAYEARKRGESYTPPSLGNIVSVPKVIEARQRGVYQAVRPFDSFTENGVRWPDGREQRIDAVIFCTGFRPALSHLSPLGIVETSSSAPDGKATKPIVATRGTRALNAEGLWLVGYGSWTGFASATLIGVGRSAKQTVSEIQRYLQSTTAG</sequence>
<name>A0AA49GME7_9BACT</name>
<reference evidence="2" key="2">
    <citation type="journal article" date="2024" name="Antonie Van Leeuwenhoek">
        <title>Roseihalotalea indica gen. nov., sp. nov., a halophilic Bacteroidetes from mesopelagic Southwest Indian Ocean with higher carbohydrate metabolic potential.</title>
        <authorList>
            <person name="Chen B."/>
            <person name="Zhang M."/>
            <person name="Lin D."/>
            <person name="Ye J."/>
            <person name="Tang K."/>
        </authorList>
    </citation>
    <scope>NUCLEOTIDE SEQUENCE</scope>
    <source>
        <strain evidence="2">TK19036</strain>
    </source>
</reference>
<dbReference type="EMBL" id="CP120682">
    <property type="protein sequence ID" value="WKN36454.1"/>
    <property type="molecule type" value="Genomic_DNA"/>
</dbReference>
<dbReference type="PANTHER" id="PTHR43539">
    <property type="entry name" value="FLAVIN-BINDING MONOOXYGENASE-LIKE PROTEIN (AFU_ORTHOLOGUE AFUA_4G09220)"/>
    <property type="match status" value="1"/>
</dbReference>
<dbReference type="Pfam" id="PF13738">
    <property type="entry name" value="Pyr_redox_3"/>
    <property type="match status" value="1"/>
</dbReference>
<dbReference type="AlphaFoldDB" id="A0AA49GME7"/>
<dbReference type="PRINTS" id="PR00469">
    <property type="entry name" value="PNDRDTASEII"/>
</dbReference>
<dbReference type="PRINTS" id="PR00368">
    <property type="entry name" value="FADPNR"/>
</dbReference>
<dbReference type="NCBIfam" id="NF040505">
    <property type="entry name" value="ArsO_flavin_mono"/>
    <property type="match status" value="1"/>
</dbReference>
<dbReference type="InterPro" id="IPR036188">
    <property type="entry name" value="FAD/NAD-bd_sf"/>
</dbReference>
<dbReference type="Gene3D" id="3.50.50.60">
    <property type="entry name" value="FAD/NAD(P)-binding domain"/>
    <property type="match status" value="1"/>
</dbReference>
<protein>
    <submittedName>
        <fullName evidence="2">ArsO family NAD(P)H-dependent flavin-containing monooxygenase</fullName>
    </submittedName>
</protein>
<reference evidence="2" key="1">
    <citation type="journal article" date="2023" name="Comput. Struct. Biotechnol. J.">
        <title>Discovery of a novel marine Bacteroidetes with a rich repertoire of carbohydrate-active enzymes.</title>
        <authorList>
            <person name="Chen B."/>
            <person name="Liu G."/>
            <person name="Chen Q."/>
            <person name="Wang H."/>
            <person name="Liu L."/>
            <person name="Tang K."/>
        </authorList>
    </citation>
    <scope>NUCLEOTIDE SEQUENCE</scope>
    <source>
        <strain evidence="2">TK19036</strain>
    </source>
</reference>
<proteinExistence type="predicted"/>
<evidence type="ECO:0000256" key="1">
    <source>
        <dbReference type="ARBA" id="ARBA00023002"/>
    </source>
</evidence>
<dbReference type="GO" id="GO:0004497">
    <property type="term" value="F:monooxygenase activity"/>
    <property type="evidence" value="ECO:0007669"/>
    <property type="project" value="UniProtKB-KW"/>
</dbReference>
<keyword evidence="2" id="KW-0503">Monooxygenase</keyword>
<organism evidence="2">
    <name type="scientific">Roseihalotalea indica</name>
    <dbReference type="NCBI Taxonomy" id="2867963"/>
    <lineage>
        <taxon>Bacteria</taxon>
        <taxon>Pseudomonadati</taxon>
        <taxon>Bacteroidota</taxon>
        <taxon>Cytophagia</taxon>
        <taxon>Cytophagales</taxon>
        <taxon>Catalimonadaceae</taxon>
        <taxon>Roseihalotalea</taxon>
    </lineage>
</organism>